<name>X1N6N3_9ZZZZ</name>
<sequence>YIRDLLVDMRNRQRAVLLVSADLDEVLARSDRVAIMFEGRFMTVCRPADLDREAVGMLMGGVTSESKEVCVEQP</sequence>
<dbReference type="InterPro" id="IPR027417">
    <property type="entry name" value="P-loop_NTPase"/>
</dbReference>
<protein>
    <recommendedName>
        <fullName evidence="2">Heme ABC transporter ATP-binding protein</fullName>
    </recommendedName>
</protein>
<proteinExistence type="predicted"/>
<evidence type="ECO:0008006" key="2">
    <source>
        <dbReference type="Google" id="ProtNLM"/>
    </source>
</evidence>
<evidence type="ECO:0000313" key="1">
    <source>
        <dbReference type="EMBL" id="GAI22480.1"/>
    </source>
</evidence>
<dbReference type="EMBL" id="BARV01022655">
    <property type="protein sequence ID" value="GAI22480.1"/>
    <property type="molecule type" value="Genomic_DNA"/>
</dbReference>
<organism evidence="1">
    <name type="scientific">marine sediment metagenome</name>
    <dbReference type="NCBI Taxonomy" id="412755"/>
    <lineage>
        <taxon>unclassified sequences</taxon>
        <taxon>metagenomes</taxon>
        <taxon>ecological metagenomes</taxon>
    </lineage>
</organism>
<feature type="non-terminal residue" evidence="1">
    <location>
        <position position="1"/>
    </location>
</feature>
<comment type="caution">
    <text evidence="1">The sequence shown here is derived from an EMBL/GenBank/DDBJ whole genome shotgun (WGS) entry which is preliminary data.</text>
</comment>
<accession>X1N6N3</accession>
<gene>
    <name evidence="1" type="ORF">S06H3_37303</name>
</gene>
<dbReference type="Gene3D" id="3.40.50.300">
    <property type="entry name" value="P-loop containing nucleotide triphosphate hydrolases"/>
    <property type="match status" value="1"/>
</dbReference>
<dbReference type="SUPFAM" id="SSF52540">
    <property type="entry name" value="P-loop containing nucleoside triphosphate hydrolases"/>
    <property type="match status" value="1"/>
</dbReference>
<reference evidence="1" key="1">
    <citation type="journal article" date="2014" name="Front. Microbiol.">
        <title>High frequency of phylogenetically diverse reductive dehalogenase-homologous genes in deep subseafloor sedimentary metagenomes.</title>
        <authorList>
            <person name="Kawai M."/>
            <person name="Futagami T."/>
            <person name="Toyoda A."/>
            <person name="Takaki Y."/>
            <person name="Nishi S."/>
            <person name="Hori S."/>
            <person name="Arai W."/>
            <person name="Tsubouchi T."/>
            <person name="Morono Y."/>
            <person name="Uchiyama I."/>
            <person name="Ito T."/>
            <person name="Fujiyama A."/>
            <person name="Inagaki F."/>
            <person name="Takami H."/>
        </authorList>
    </citation>
    <scope>NUCLEOTIDE SEQUENCE</scope>
    <source>
        <strain evidence="1">Expedition CK06-06</strain>
    </source>
</reference>
<dbReference type="AlphaFoldDB" id="X1N6N3"/>